<organism evidence="1">
    <name type="scientific">uncultured Verrucomicrobiales bacterium HF0200_39L05</name>
    <dbReference type="NCBI Taxonomy" id="710997"/>
    <lineage>
        <taxon>Bacteria</taxon>
        <taxon>Pseudomonadati</taxon>
        <taxon>Verrucomicrobiota</taxon>
        <taxon>Verrucomicrobiia</taxon>
        <taxon>Verrucomicrobiales</taxon>
        <taxon>environmental samples</taxon>
    </lineage>
</organism>
<dbReference type="EMBL" id="GU474882">
    <property type="protein sequence ID" value="ADI18152.1"/>
    <property type="molecule type" value="Genomic_DNA"/>
</dbReference>
<sequence>MVRSENSTGVAKSASAKICLIDVSAILRAASEQINSCFREKLRKKRLNNPLSARWTLPLV</sequence>
<evidence type="ECO:0000313" key="1">
    <source>
        <dbReference type="EMBL" id="ADI18152.1"/>
    </source>
</evidence>
<dbReference type="AlphaFoldDB" id="E0XUR1"/>
<proteinExistence type="predicted"/>
<reference evidence="1" key="1">
    <citation type="journal article" date="2011" name="Environ. Microbiol.">
        <title>Time-series analyses of Monterey Bay coastal microbial picoplankton using a 'genome proxy' microarray.</title>
        <authorList>
            <person name="Rich V.I."/>
            <person name="Pham V.D."/>
            <person name="Eppley J."/>
            <person name="Shi Y."/>
            <person name="DeLong E.F."/>
        </authorList>
    </citation>
    <scope>NUCLEOTIDE SEQUENCE</scope>
</reference>
<protein>
    <submittedName>
        <fullName evidence="1">Uncharacterized protein</fullName>
    </submittedName>
</protein>
<accession>E0XUR1</accession>
<name>E0XUR1_9BACT</name>